<feature type="region of interest" description="Disordered" evidence="1">
    <location>
        <begin position="193"/>
        <end position="234"/>
    </location>
</feature>
<dbReference type="PANTHER" id="PTHR30005:SF0">
    <property type="entry name" value="RETROGRADE REGULATION PROTEIN 2"/>
    <property type="match status" value="1"/>
</dbReference>
<dbReference type="Proteomes" id="UP000054342">
    <property type="component" value="Unassembled WGS sequence"/>
</dbReference>
<evidence type="ECO:0008006" key="6">
    <source>
        <dbReference type="Google" id="ProtNLM"/>
    </source>
</evidence>
<feature type="compositionally biased region" description="Low complexity" evidence="1">
    <location>
        <begin position="210"/>
        <end position="227"/>
    </location>
</feature>
<gene>
    <name evidence="4" type="ORF">PV05_04038</name>
</gene>
<dbReference type="SUPFAM" id="SSF53067">
    <property type="entry name" value="Actin-like ATPase domain"/>
    <property type="match status" value="2"/>
</dbReference>
<dbReference type="EMBL" id="KN847318">
    <property type="protein sequence ID" value="KIW59598.1"/>
    <property type="molecule type" value="Genomic_DNA"/>
</dbReference>
<dbReference type="Gene3D" id="1.10.3210.10">
    <property type="entry name" value="Hypothetical protein af1432"/>
    <property type="match status" value="1"/>
</dbReference>
<accession>A0A0D2EV88</accession>
<dbReference type="Gene3D" id="3.30.420.150">
    <property type="entry name" value="Exopolyphosphatase. Domain 2"/>
    <property type="match status" value="1"/>
</dbReference>
<keyword evidence="5" id="KW-1185">Reference proteome</keyword>
<dbReference type="AlphaFoldDB" id="A0A0D2EV88"/>
<dbReference type="GeneID" id="25325946"/>
<name>A0A0D2EV88_9EURO</name>
<dbReference type="InterPro" id="IPR050273">
    <property type="entry name" value="GppA/Ppx_hydrolase"/>
</dbReference>
<sequence>MSLRSPAPSSLYGLVDMGSNGIRFSITDLSPSTARYLPTIYTDREGISLYDAQYSTGVKGPIPQEVIEDVIRSLLKFKTVCADFGVPETNIRILATEATRSAVNSEGFRRQIKDATSWEVDMLPKEAEGRVGAMGVASSFREVEGLVMDLGGGSTQITWMISRADSIKTSPKGSISFPYGAAAMTRLLADLEQPHKNNSGSSHSPLNLFKSKSPTSSSASSTPAAPSTKEELEETMKAQFRQAYADLHHDMPETLRHKAKHGGLTLYLSGGGFRGWGYLLMSQHRTHPYPIPIINGFAAQKREFQQTREISVVAAEESVFRISKRRVAQVPAVAFLVNVLVDALPMISNVRFCQGGVREGFFFDSLAQEVRAQDPLTAATASFGSESAKDIGEILWNAMPGENSLGREIPATISKGLVRSVADSMYLGGVVGNKESRAVGALCVPITGVLAGVHGVSHSERAVLALALCTRWGGDLPPPYTDLERRLKGLLTNQEVWWAGYLGRVAALVGGVYPAGRIREKRLELKAYWADGLGKKGMNQGVVLEVKCKREEDRDVLTTPAGLNPLVDAVEKLGKKKNKVGGEHGFGVPVDVRIERVLP</sequence>
<evidence type="ECO:0000313" key="4">
    <source>
        <dbReference type="EMBL" id="KIW59598.1"/>
    </source>
</evidence>
<dbReference type="HOGENOM" id="CLU_033165_0_0_1"/>
<evidence type="ECO:0000313" key="5">
    <source>
        <dbReference type="Proteomes" id="UP000054342"/>
    </source>
</evidence>
<feature type="domain" description="RTG2 C-terminal" evidence="3">
    <location>
        <begin position="374"/>
        <end position="596"/>
    </location>
</feature>
<organism evidence="4 5">
    <name type="scientific">Exophiala xenobiotica</name>
    <dbReference type="NCBI Taxonomy" id="348802"/>
    <lineage>
        <taxon>Eukaryota</taxon>
        <taxon>Fungi</taxon>
        <taxon>Dikarya</taxon>
        <taxon>Ascomycota</taxon>
        <taxon>Pezizomycotina</taxon>
        <taxon>Eurotiomycetes</taxon>
        <taxon>Chaetothyriomycetidae</taxon>
        <taxon>Chaetothyriales</taxon>
        <taxon>Herpotrichiellaceae</taxon>
        <taxon>Exophiala</taxon>
    </lineage>
</organism>
<proteinExistence type="predicted"/>
<dbReference type="OrthoDB" id="2985014at2759"/>
<reference evidence="4 5" key="1">
    <citation type="submission" date="2015-01" db="EMBL/GenBank/DDBJ databases">
        <title>The Genome Sequence of Exophiala xenobiotica CBS118157.</title>
        <authorList>
            <consortium name="The Broad Institute Genomics Platform"/>
            <person name="Cuomo C."/>
            <person name="de Hoog S."/>
            <person name="Gorbushina A."/>
            <person name="Stielow B."/>
            <person name="Teixiera M."/>
            <person name="Abouelleil A."/>
            <person name="Chapman S.B."/>
            <person name="Priest M."/>
            <person name="Young S.K."/>
            <person name="Wortman J."/>
            <person name="Nusbaum C."/>
            <person name="Birren B."/>
        </authorList>
    </citation>
    <scope>NUCLEOTIDE SEQUENCE [LARGE SCALE GENOMIC DNA]</scope>
    <source>
        <strain evidence="4 5">CBS 118157</strain>
    </source>
</reference>
<protein>
    <recommendedName>
        <fullName evidence="6">Ppx/GppA phosphatase domain-containing protein</fullName>
    </recommendedName>
</protein>
<feature type="domain" description="Ppx/GppA phosphatase N-terminal" evidence="2">
    <location>
        <begin position="36"/>
        <end position="189"/>
    </location>
</feature>
<evidence type="ECO:0000259" key="3">
    <source>
        <dbReference type="Pfam" id="PF23566"/>
    </source>
</evidence>
<dbReference type="RefSeq" id="XP_013320183.1">
    <property type="nucleotide sequence ID" value="XM_013464729.1"/>
</dbReference>
<dbReference type="InterPro" id="IPR003695">
    <property type="entry name" value="Ppx_GppA_N"/>
</dbReference>
<feature type="compositionally biased region" description="Polar residues" evidence="1">
    <location>
        <begin position="196"/>
        <end position="205"/>
    </location>
</feature>
<dbReference type="InterPro" id="IPR057512">
    <property type="entry name" value="RTG2_C"/>
</dbReference>
<evidence type="ECO:0000256" key="1">
    <source>
        <dbReference type="SAM" id="MobiDB-lite"/>
    </source>
</evidence>
<dbReference type="GO" id="GO:0006357">
    <property type="term" value="P:regulation of transcription by RNA polymerase II"/>
    <property type="evidence" value="ECO:0007669"/>
    <property type="project" value="TreeGrafter"/>
</dbReference>
<dbReference type="Gene3D" id="3.30.420.40">
    <property type="match status" value="1"/>
</dbReference>
<dbReference type="InterPro" id="IPR043129">
    <property type="entry name" value="ATPase_NBD"/>
</dbReference>
<dbReference type="Pfam" id="PF23566">
    <property type="entry name" value="RTG2_C"/>
    <property type="match status" value="1"/>
</dbReference>
<dbReference type="PANTHER" id="PTHR30005">
    <property type="entry name" value="EXOPOLYPHOSPHATASE"/>
    <property type="match status" value="1"/>
</dbReference>
<dbReference type="Pfam" id="PF02541">
    <property type="entry name" value="Ppx-GppA"/>
    <property type="match status" value="1"/>
</dbReference>
<dbReference type="FunFam" id="3.30.420.40:FF:000191">
    <property type="entry name" value="Retrograde regulation protein 2"/>
    <property type="match status" value="1"/>
</dbReference>
<evidence type="ECO:0000259" key="2">
    <source>
        <dbReference type="Pfam" id="PF02541"/>
    </source>
</evidence>